<dbReference type="PANTHER" id="PTHR30545:SF2">
    <property type="entry name" value="SUGAR FERMENTATION STIMULATION PROTEIN A"/>
    <property type="match status" value="1"/>
</dbReference>
<dbReference type="GO" id="GO:0003677">
    <property type="term" value="F:DNA binding"/>
    <property type="evidence" value="ECO:0007669"/>
    <property type="project" value="InterPro"/>
</dbReference>
<dbReference type="AlphaFoldDB" id="F6DL90"/>
<evidence type="ECO:0000259" key="2">
    <source>
        <dbReference type="Pfam" id="PF03749"/>
    </source>
</evidence>
<dbReference type="Pfam" id="PF17746">
    <property type="entry name" value="SfsA_N"/>
    <property type="match status" value="1"/>
</dbReference>
<keyword evidence="5" id="KW-1185">Reference proteome</keyword>
<evidence type="ECO:0000313" key="4">
    <source>
        <dbReference type="EMBL" id="AEG59311.1"/>
    </source>
</evidence>
<dbReference type="NCBIfam" id="TIGR00230">
    <property type="entry name" value="sfsA"/>
    <property type="match status" value="1"/>
</dbReference>
<evidence type="ECO:0000259" key="3">
    <source>
        <dbReference type="Pfam" id="PF17746"/>
    </source>
</evidence>
<gene>
    <name evidence="1" type="primary">sfsA</name>
    <name evidence="4" type="ordered locus">Desru_1036</name>
</gene>
<accession>F6DL90</accession>
<dbReference type="EMBL" id="CP002780">
    <property type="protein sequence ID" value="AEG59311.1"/>
    <property type="molecule type" value="Genomic_DNA"/>
</dbReference>
<dbReference type="Gene3D" id="3.40.1350.60">
    <property type="match status" value="1"/>
</dbReference>
<dbReference type="CDD" id="cd22359">
    <property type="entry name" value="SfsA-like_bacterial"/>
    <property type="match status" value="1"/>
</dbReference>
<dbReference type="PANTHER" id="PTHR30545">
    <property type="entry name" value="SUGAR FERMENTATION STIMULATION PROTEIN A"/>
    <property type="match status" value="1"/>
</dbReference>
<dbReference type="HAMAP" id="MF_00095">
    <property type="entry name" value="SfsA"/>
    <property type="match status" value="1"/>
</dbReference>
<dbReference type="Pfam" id="PF03749">
    <property type="entry name" value="SfsA"/>
    <property type="match status" value="1"/>
</dbReference>
<reference evidence="5" key="1">
    <citation type="submission" date="2011-05" db="EMBL/GenBank/DDBJ databases">
        <title>Complete sequence of Desulfotomaculum ruminis DSM 2154.</title>
        <authorList>
            <person name="Lucas S."/>
            <person name="Copeland A."/>
            <person name="Lapidus A."/>
            <person name="Cheng J.-F."/>
            <person name="Goodwin L."/>
            <person name="Pitluck S."/>
            <person name="Lu M."/>
            <person name="Detter J.C."/>
            <person name="Han C."/>
            <person name="Tapia R."/>
            <person name="Land M."/>
            <person name="Hauser L."/>
            <person name="Kyrpides N."/>
            <person name="Ivanova N."/>
            <person name="Mikhailova N."/>
            <person name="Pagani I."/>
            <person name="Stams A.J.M."/>
            <person name="Plugge C.M."/>
            <person name="Muyzer G."/>
            <person name="Kuever J."/>
            <person name="Parshina S.N."/>
            <person name="Ivanova A.E."/>
            <person name="Nazina T.N."/>
            <person name="Brambilla E."/>
            <person name="Spring S."/>
            <person name="Klenk H.-P."/>
            <person name="Woyke T."/>
        </authorList>
    </citation>
    <scope>NUCLEOTIDE SEQUENCE [LARGE SCALE GENOMIC DNA]</scope>
    <source>
        <strain evidence="5">ATCC 23193 / DSM 2154 / NCIB 8452 / DL</strain>
    </source>
</reference>
<organism evidence="4 5">
    <name type="scientific">Desulforamulus ruminis (strain ATCC 23193 / DSM 2154 / NCIMB 8452 / DL)</name>
    <name type="common">Desulfotomaculum ruminis</name>
    <dbReference type="NCBI Taxonomy" id="696281"/>
    <lineage>
        <taxon>Bacteria</taxon>
        <taxon>Bacillati</taxon>
        <taxon>Bacillota</taxon>
        <taxon>Clostridia</taxon>
        <taxon>Eubacteriales</taxon>
        <taxon>Peptococcaceae</taxon>
        <taxon>Desulforamulus</taxon>
    </lineage>
</organism>
<dbReference type="Gene3D" id="2.40.50.580">
    <property type="match status" value="1"/>
</dbReference>
<name>F6DL90_DESRL</name>
<protein>
    <recommendedName>
        <fullName evidence="1">Sugar fermentation stimulation protein homolog</fullName>
    </recommendedName>
</protein>
<comment type="similarity">
    <text evidence="1">Belongs to the SfsA family.</text>
</comment>
<feature type="domain" description="SfsA N-terminal OB" evidence="3">
    <location>
        <begin position="29"/>
        <end position="93"/>
    </location>
</feature>
<evidence type="ECO:0000313" key="5">
    <source>
        <dbReference type="Proteomes" id="UP000009234"/>
    </source>
</evidence>
<proteinExistence type="inferred from homology"/>
<dbReference type="eggNOG" id="COG1489">
    <property type="taxonomic scope" value="Bacteria"/>
</dbReference>
<dbReference type="HOGENOM" id="CLU_052299_1_0_9"/>
<reference evidence="4 5" key="2">
    <citation type="journal article" date="2012" name="Stand. Genomic Sci.">
        <title>Complete genome sequence of the sulfate-reducing firmicute Desulfotomaculum ruminis type strain (DL(T)).</title>
        <authorList>
            <person name="Spring S."/>
            <person name="Visser M."/>
            <person name="Lu M."/>
            <person name="Copeland A."/>
            <person name="Lapidus A."/>
            <person name="Lucas S."/>
            <person name="Cheng J.F."/>
            <person name="Han C."/>
            <person name="Tapia R."/>
            <person name="Goodwin L.A."/>
            <person name="Pitluck S."/>
            <person name="Ivanova N."/>
            <person name="Land M."/>
            <person name="Hauser L."/>
            <person name="Larimer F."/>
            <person name="Rohde M."/>
            <person name="Goker M."/>
            <person name="Detter J.C."/>
            <person name="Kyrpides N.C."/>
            <person name="Woyke T."/>
            <person name="Schaap P.J."/>
            <person name="Plugge C.M."/>
            <person name="Muyzer G."/>
            <person name="Kuever J."/>
            <person name="Pereira I.A."/>
            <person name="Parshina S.N."/>
            <person name="Bernier-Latmani R."/>
            <person name="Stams A.J."/>
            <person name="Klenk H.P."/>
        </authorList>
    </citation>
    <scope>NUCLEOTIDE SEQUENCE [LARGE SCALE GENOMIC DNA]</scope>
    <source>
        <strain evidence="5">ATCC 23193 / DSM 2154 / NCIB 8452 / DL</strain>
    </source>
</reference>
<dbReference type="KEGG" id="dru:Desru_1036"/>
<evidence type="ECO:0000256" key="1">
    <source>
        <dbReference type="HAMAP-Rule" id="MF_00095"/>
    </source>
</evidence>
<dbReference type="InterPro" id="IPR005224">
    <property type="entry name" value="SfsA"/>
</dbReference>
<dbReference type="STRING" id="696281.Desru_1036"/>
<dbReference type="InterPro" id="IPR040452">
    <property type="entry name" value="SfsA_C"/>
</dbReference>
<dbReference type="Proteomes" id="UP000009234">
    <property type="component" value="Chromosome"/>
</dbReference>
<sequence>MGTGNLSGRNNQTGETVIPLPELTEAVFLERKNRFAGLVEVAGRPYYAHVPSSGRMRELLFPGNPVYITPMPPGKRTQYRIHLARCGETLVSVDSLLPNRLMYKVLAGGVMEEFAGYEEIKKEVAYGQSRFDLYLRGNPGRCLIEIKSVTLVEDGTAKFPDAPSQRGAKHLLELAQAVKEDYRAAVIFVVQRDDARIFSPNLAADPHFTRCLHQAVSQGVEVYALYSEVTTNIVRLKGHLSIQLG</sequence>
<feature type="domain" description="Sugar fermentation stimulation protein C-terminal" evidence="2">
    <location>
        <begin position="97"/>
        <end position="231"/>
    </location>
</feature>
<dbReference type="InterPro" id="IPR041465">
    <property type="entry name" value="SfsA_N"/>
</dbReference>